<organism evidence="1 2">
    <name type="scientific">Aeromonas veronii</name>
    <dbReference type="NCBI Taxonomy" id="654"/>
    <lineage>
        <taxon>Bacteria</taxon>
        <taxon>Pseudomonadati</taxon>
        <taxon>Pseudomonadota</taxon>
        <taxon>Gammaproteobacteria</taxon>
        <taxon>Aeromonadales</taxon>
        <taxon>Aeromonadaceae</taxon>
        <taxon>Aeromonas</taxon>
    </lineage>
</organism>
<protein>
    <submittedName>
        <fullName evidence="1">Uncharacterized protein</fullName>
    </submittedName>
</protein>
<evidence type="ECO:0000313" key="1">
    <source>
        <dbReference type="EMBL" id="TND53218.1"/>
    </source>
</evidence>
<dbReference type="Proteomes" id="UP000796104">
    <property type="component" value="Unassembled WGS sequence"/>
</dbReference>
<reference evidence="1" key="2">
    <citation type="journal article" date="2019" name="PLoS ONE">
        <title>Identification and characterization of putative Aeromonas spp. T3SS effectors.</title>
        <authorList>
            <person name="Rangel L.T."/>
            <person name="Marden J."/>
            <person name="Colston S."/>
            <person name="Setubal J.C."/>
            <person name="Graf J."/>
            <person name="Gogarten J.P."/>
        </authorList>
    </citation>
    <scope>NUCLEOTIDE SEQUENCE</scope>
    <source>
        <strain evidence="1">BAQ071013-135</strain>
    </source>
</reference>
<accession>A0AAX2USM2</accession>
<name>A0AAX2USM2_AERVE</name>
<evidence type="ECO:0000313" key="2">
    <source>
        <dbReference type="Proteomes" id="UP000796104"/>
    </source>
</evidence>
<proteinExistence type="predicted"/>
<reference evidence="1" key="1">
    <citation type="submission" date="2017-10" db="EMBL/GenBank/DDBJ databases">
        <authorList>
            <person name="Colston S.M."/>
            <person name="Graf J."/>
        </authorList>
    </citation>
    <scope>NUCLEOTIDE SEQUENCE</scope>
    <source>
        <strain evidence="1">BAQ071013-135</strain>
    </source>
</reference>
<gene>
    <name evidence="1" type="ORF">CF123_13555</name>
</gene>
<comment type="caution">
    <text evidence="1">The sequence shown here is derived from an EMBL/GenBank/DDBJ whole genome shotgun (WGS) entry which is preliminary data.</text>
</comment>
<dbReference type="EMBL" id="PDXJ01000018">
    <property type="protein sequence ID" value="TND53218.1"/>
    <property type="molecule type" value="Genomic_DNA"/>
</dbReference>
<dbReference type="AlphaFoldDB" id="A0AAX2USM2"/>
<sequence>MLRRYVAFFMGAMLAWAGSNYPFWGEVATAKADYAMKRSALYRRHYLSIPAIGYPGLAWPGGIGIMAACRIEEIV</sequence>